<dbReference type="InterPro" id="IPR017972">
    <property type="entry name" value="Cyt_P450_CS"/>
</dbReference>
<protein>
    <submittedName>
        <fullName evidence="14">CYP82N8v1</fullName>
    </submittedName>
</protein>
<evidence type="ECO:0000256" key="8">
    <source>
        <dbReference type="ARBA" id="ARBA00023002"/>
    </source>
</evidence>
<comment type="pathway">
    <text evidence="3">Alkaloid biosynthesis.</text>
</comment>
<dbReference type="InterPro" id="IPR001128">
    <property type="entry name" value="Cyt_P450"/>
</dbReference>
<keyword evidence="4 11" id="KW-0349">Heme</keyword>
<evidence type="ECO:0000256" key="7">
    <source>
        <dbReference type="ARBA" id="ARBA00022989"/>
    </source>
</evidence>
<dbReference type="InterPro" id="IPR002401">
    <property type="entry name" value="Cyt_P450_E_grp-I"/>
</dbReference>
<keyword evidence="5 13" id="KW-0812">Transmembrane</keyword>
<evidence type="ECO:0000256" key="5">
    <source>
        <dbReference type="ARBA" id="ARBA00022692"/>
    </source>
</evidence>
<evidence type="ECO:0000256" key="13">
    <source>
        <dbReference type="SAM" id="Phobius"/>
    </source>
</evidence>
<dbReference type="Gene3D" id="1.10.630.10">
    <property type="entry name" value="Cytochrome P450"/>
    <property type="match status" value="1"/>
</dbReference>
<evidence type="ECO:0000256" key="3">
    <source>
        <dbReference type="ARBA" id="ARBA00004913"/>
    </source>
</evidence>
<organism evidence="14">
    <name type="scientific">Corydalis yanhusuo</name>
    <dbReference type="NCBI Taxonomy" id="458692"/>
    <lineage>
        <taxon>Eukaryota</taxon>
        <taxon>Viridiplantae</taxon>
        <taxon>Streptophyta</taxon>
        <taxon>Embryophyta</taxon>
        <taxon>Tracheophyta</taxon>
        <taxon>Spermatophyta</taxon>
        <taxon>Magnoliopsida</taxon>
        <taxon>Ranunculales</taxon>
        <taxon>Papaveraceae</taxon>
        <taxon>Fumarioideae</taxon>
        <taxon>Corydalis</taxon>
    </lineage>
</organism>
<evidence type="ECO:0000256" key="11">
    <source>
        <dbReference type="PIRSR" id="PIRSR602401-1"/>
    </source>
</evidence>
<dbReference type="InterPro" id="IPR036396">
    <property type="entry name" value="Cyt_P450_sf"/>
</dbReference>
<keyword evidence="6 11" id="KW-0479">Metal-binding</keyword>
<dbReference type="PANTHER" id="PTHR47947:SF26">
    <property type="entry name" value="CYTOCHROME P450"/>
    <property type="match status" value="1"/>
</dbReference>
<dbReference type="GO" id="GO:0033075">
    <property type="term" value="P:isoquinoline alkaloid biosynthetic process"/>
    <property type="evidence" value="ECO:0007669"/>
    <property type="project" value="UniProtKB-ARBA"/>
</dbReference>
<dbReference type="SUPFAM" id="SSF48264">
    <property type="entry name" value="Cytochrome P450"/>
    <property type="match status" value="1"/>
</dbReference>
<feature type="binding site" description="axial binding residue" evidence="11">
    <location>
        <position position="513"/>
    </location>
    <ligand>
        <name>heme</name>
        <dbReference type="ChEBI" id="CHEBI:30413"/>
    </ligand>
    <ligandPart>
        <name>Fe</name>
        <dbReference type="ChEBI" id="CHEBI:18248"/>
    </ligandPart>
</feature>
<feature type="transmembrane region" description="Helical" evidence="13">
    <location>
        <begin position="50"/>
        <end position="71"/>
    </location>
</feature>
<keyword evidence="8 12" id="KW-0560">Oxidoreductase</keyword>
<dbReference type="PROSITE" id="PS00086">
    <property type="entry name" value="CYTOCHROME_P450"/>
    <property type="match status" value="1"/>
</dbReference>
<evidence type="ECO:0000256" key="10">
    <source>
        <dbReference type="ARBA" id="ARBA00023136"/>
    </source>
</evidence>
<dbReference type="FunFam" id="1.10.630.10:FF:000026">
    <property type="entry name" value="Cytochrome P450 82C4"/>
    <property type="match status" value="1"/>
</dbReference>
<evidence type="ECO:0000256" key="6">
    <source>
        <dbReference type="ARBA" id="ARBA00022723"/>
    </source>
</evidence>
<feature type="transmembrane region" description="Helical" evidence="13">
    <location>
        <begin position="278"/>
        <end position="297"/>
    </location>
</feature>
<keyword evidence="9 11" id="KW-0408">Iron</keyword>
<dbReference type="EMBL" id="OQ434200">
    <property type="protein sequence ID" value="WNT44078.1"/>
    <property type="molecule type" value="mRNA"/>
</dbReference>
<dbReference type="PANTHER" id="PTHR47947">
    <property type="entry name" value="CYTOCHROME P450 82C3-RELATED"/>
    <property type="match status" value="1"/>
</dbReference>
<keyword evidence="10 13" id="KW-0472">Membrane</keyword>
<sequence length="576" mass="65583">MTFIHLALSINTSHNFTLLKHNSFHPFSVSVSFSFQTIKSLRKMDSLFVLLQWFSTSMAALLALAFLYNLWVKARMSDNKGNKRSTKQAPMAAGAWPVLGHLHLFGGSELPHKMLAVMADKYGPAFTMKFGTHRTLVVSNTQIVKECFTANDTHFSNRPSTTAFHLMTYDNDSVAFTPYGPFWRELRKISTLKLLSNHRLQAIKDVRVSEVNVCFKDLYNQWKTNQNKRPVLVDMKKWFEEVSNNVVIRVIVGKQNFGSKIVRGEEEAVKYKKIMDEVLRLAAVPMLSDMAPLLGWLDLFQGHKSAMKRNAKEVDNMLESWLEEHKRKRLSGVTGAEEEDFMDVMLSIMEENKFTGRDSNTVIKSTVLAMIMGGTDTTAVSLTWIFSLLMNNRHVLKKAQEELDMHVGKDRQVEDSDLKNLVYLNAIVKETMRMYPLGALLERETKEDCEVGGYQVRAGTRLLVNVWKLQRDPSCWTDPTEFKPERFLTENAKIDVGGQHFELLPFGAGRRVCPGVSFALQFMNLVLARLIHGFELGTPMDADVDLTESTEGHVNHKATPLDLLITPRLDSKLYDY</sequence>
<keyword evidence="7 13" id="KW-1133">Transmembrane helix</keyword>
<comment type="similarity">
    <text evidence="12">Belongs to the cytochrome P450 family.</text>
</comment>
<dbReference type="InterPro" id="IPR050651">
    <property type="entry name" value="Plant_Cytochrome_P450_Monoox"/>
</dbReference>
<evidence type="ECO:0000256" key="4">
    <source>
        <dbReference type="ARBA" id="ARBA00022617"/>
    </source>
</evidence>
<dbReference type="PRINTS" id="PR00463">
    <property type="entry name" value="EP450I"/>
</dbReference>
<comment type="cofactor">
    <cofactor evidence="1 11">
        <name>heme</name>
        <dbReference type="ChEBI" id="CHEBI:30413"/>
    </cofactor>
</comment>
<dbReference type="GO" id="GO:0016020">
    <property type="term" value="C:membrane"/>
    <property type="evidence" value="ECO:0007669"/>
    <property type="project" value="UniProtKB-SubCell"/>
</dbReference>
<name>A0AA96NAK2_9MAGN</name>
<evidence type="ECO:0000256" key="12">
    <source>
        <dbReference type="RuleBase" id="RU000461"/>
    </source>
</evidence>
<feature type="transmembrane region" description="Helical" evidence="13">
    <location>
        <begin position="367"/>
        <end position="389"/>
    </location>
</feature>
<accession>A0AA96NAK2</accession>
<dbReference type="Pfam" id="PF00067">
    <property type="entry name" value="p450"/>
    <property type="match status" value="1"/>
</dbReference>
<evidence type="ECO:0000256" key="9">
    <source>
        <dbReference type="ARBA" id="ARBA00023004"/>
    </source>
</evidence>
<dbReference type="CDD" id="cd20654">
    <property type="entry name" value="CYP82"/>
    <property type="match status" value="1"/>
</dbReference>
<evidence type="ECO:0000256" key="1">
    <source>
        <dbReference type="ARBA" id="ARBA00001971"/>
    </source>
</evidence>
<proteinExistence type="evidence at transcript level"/>
<comment type="subcellular location">
    <subcellularLocation>
        <location evidence="2">Membrane</location>
    </subcellularLocation>
</comment>
<dbReference type="GO" id="GO:0005506">
    <property type="term" value="F:iron ion binding"/>
    <property type="evidence" value="ECO:0007669"/>
    <property type="project" value="InterPro"/>
</dbReference>
<dbReference type="GO" id="GO:0016705">
    <property type="term" value="F:oxidoreductase activity, acting on paired donors, with incorporation or reduction of molecular oxygen"/>
    <property type="evidence" value="ECO:0007669"/>
    <property type="project" value="InterPro"/>
</dbReference>
<dbReference type="GO" id="GO:0004497">
    <property type="term" value="F:monooxygenase activity"/>
    <property type="evidence" value="ECO:0007669"/>
    <property type="project" value="UniProtKB-KW"/>
</dbReference>
<evidence type="ECO:0000313" key="14">
    <source>
        <dbReference type="EMBL" id="WNT44078.1"/>
    </source>
</evidence>
<evidence type="ECO:0000256" key="2">
    <source>
        <dbReference type="ARBA" id="ARBA00004370"/>
    </source>
</evidence>
<dbReference type="PRINTS" id="PR00385">
    <property type="entry name" value="P450"/>
</dbReference>
<dbReference type="AlphaFoldDB" id="A0AA96NAK2"/>
<keyword evidence="12" id="KW-0503">Monooxygenase</keyword>
<dbReference type="GO" id="GO:0020037">
    <property type="term" value="F:heme binding"/>
    <property type="evidence" value="ECO:0007669"/>
    <property type="project" value="InterPro"/>
</dbReference>
<reference evidence="14" key="1">
    <citation type="submission" date="2023-02" db="EMBL/GenBank/DDBJ databases">
        <authorList>
            <person name="Liu X."/>
        </authorList>
    </citation>
    <scope>NUCLEOTIDE SEQUENCE</scope>
</reference>